<dbReference type="InterPro" id="IPR036388">
    <property type="entry name" value="WH-like_DNA-bd_sf"/>
</dbReference>
<organism evidence="2">
    <name type="scientific">bioreactor metagenome</name>
    <dbReference type="NCBI Taxonomy" id="1076179"/>
    <lineage>
        <taxon>unclassified sequences</taxon>
        <taxon>metagenomes</taxon>
        <taxon>ecological metagenomes</taxon>
    </lineage>
</organism>
<dbReference type="Pfam" id="PF01726">
    <property type="entry name" value="LexA_DNA_bind"/>
    <property type="match status" value="1"/>
</dbReference>
<dbReference type="AlphaFoldDB" id="A0A645E0M3"/>
<evidence type="ECO:0000313" key="2">
    <source>
        <dbReference type="EMBL" id="MPM95101.1"/>
    </source>
</evidence>
<dbReference type="GO" id="GO:0004252">
    <property type="term" value="F:serine-type endopeptidase activity"/>
    <property type="evidence" value="ECO:0007669"/>
    <property type="project" value="UniProtKB-EC"/>
</dbReference>
<dbReference type="InterPro" id="IPR036390">
    <property type="entry name" value="WH_DNA-bd_sf"/>
</dbReference>
<accession>A0A645E0M3</accession>
<dbReference type="GO" id="GO:0006508">
    <property type="term" value="P:proteolysis"/>
    <property type="evidence" value="ECO:0007669"/>
    <property type="project" value="InterPro"/>
</dbReference>
<sequence length="82" mass="9670">MIKESCVERPLLTQKEREVLSFIREYWKKYQLYPSFREIGAGIGLRSASSVNRYIHSLTEKGEILPHKGKMRCLVLKERKES</sequence>
<dbReference type="EMBL" id="VSSQ01041634">
    <property type="protein sequence ID" value="MPM95101.1"/>
    <property type="molecule type" value="Genomic_DNA"/>
</dbReference>
<name>A0A645E0M3_9ZZZZ</name>
<gene>
    <name evidence="2" type="primary">lexA_46</name>
    <name evidence="2" type="ORF">SDC9_142252</name>
</gene>
<comment type="caution">
    <text evidence="2">The sequence shown here is derived from an EMBL/GenBank/DDBJ whole genome shotgun (WGS) entry which is preliminary data.</text>
</comment>
<dbReference type="InterPro" id="IPR006199">
    <property type="entry name" value="LexA_DNA-bd_dom"/>
</dbReference>
<proteinExistence type="predicted"/>
<dbReference type="SUPFAM" id="SSF46785">
    <property type="entry name" value="Winged helix' DNA-binding domain"/>
    <property type="match status" value="1"/>
</dbReference>
<keyword evidence="2" id="KW-0378">Hydrolase</keyword>
<reference evidence="2" key="1">
    <citation type="submission" date="2019-08" db="EMBL/GenBank/DDBJ databases">
        <authorList>
            <person name="Kucharzyk K."/>
            <person name="Murdoch R.W."/>
            <person name="Higgins S."/>
            <person name="Loffler F."/>
        </authorList>
    </citation>
    <scope>NUCLEOTIDE SEQUENCE</scope>
</reference>
<protein>
    <submittedName>
        <fullName evidence="2">LexA repressor</fullName>
        <ecNumber evidence="2">3.4.21.88</ecNumber>
    </submittedName>
</protein>
<feature type="domain" description="LexA repressor DNA-binding" evidence="1">
    <location>
        <begin position="12"/>
        <end position="72"/>
    </location>
</feature>
<dbReference type="Gene3D" id="1.10.10.10">
    <property type="entry name" value="Winged helix-like DNA-binding domain superfamily/Winged helix DNA-binding domain"/>
    <property type="match status" value="1"/>
</dbReference>
<dbReference type="EC" id="3.4.21.88" evidence="2"/>
<evidence type="ECO:0000259" key="1">
    <source>
        <dbReference type="Pfam" id="PF01726"/>
    </source>
</evidence>